<protein>
    <submittedName>
        <fullName evidence="2">Polysaccharide deacetylase</fullName>
    </submittedName>
</protein>
<dbReference type="RefSeq" id="WP_284350270.1">
    <property type="nucleotide sequence ID" value="NZ_BRXS01000003.1"/>
</dbReference>
<dbReference type="PANTHER" id="PTHR47561">
    <property type="entry name" value="POLYSACCHARIDE DEACETYLASE FAMILY PROTEIN (AFU_ORTHOLOGUE AFUA_6G05030)"/>
    <property type="match status" value="1"/>
</dbReference>
<comment type="caution">
    <text evidence="2">The sequence shown here is derived from an EMBL/GenBank/DDBJ whole genome shotgun (WGS) entry which is preliminary data.</text>
</comment>
<dbReference type="Pfam" id="PF01522">
    <property type="entry name" value="Polysacc_deac_1"/>
    <property type="match status" value="1"/>
</dbReference>
<dbReference type="Proteomes" id="UP001161325">
    <property type="component" value="Unassembled WGS sequence"/>
</dbReference>
<evidence type="ECO:0000313" key="2">
    <source>
        <dbReference type="EMBL" id="GLC25811.1"/>
    </source>
</evidence>
<proteinExistence type="predicted"/>
<reference evidence="2" key="1">
    <citation type="submission" date="2022-08" db="EMBL/GenBank/DDBJ databases">
        <title>Draft genome sequencing of Roseisolibacter agri AW1220.</title>
        <authorList>
            <person name="Tobiishi Y."/>
            <person name="Tonouchi A."/>
        </authorList>
    </citation>
    <scope>NUCLEOTIDE SEQUENCE</scope>
    <source>
        <strain evidence="2">AW1220</strain>
    </source>
</reference>
<dbReference type="Gene3D" id="3.20.20.370">
    <property type="entry name" value="Glycoside hydrolase/deacetylase"/>
    <property type="match status" value="1"/>
</dbReference>
<dbReference type="PANTHER" id="PTHR47561:SF1">
    <property type="entry name" value="POLYSACCHARIDE DEACETYLASE FAMILY PROTEIN (AFU_ORTHOLOGUE AFUA_6G05030)"/>
    <property type="match status" value="1"/>
</dbReference>
<accession>A0AA37V6V7</accession>
<evidence type="ECO:0000259" key="1">
    <source>
        <dbReference type="Pfam" id="PF01522"/>
    </source>
</evidence>
<dbReference type="EMBL" id="BRXS01000003">
    <property type="protein sequence ID" value="GLC25811.1"/>
    <property type="molecule type" value="Genomic_DNA"/>
</dbReference>
<keyword evidence="3" id="KW-1185">Reference proteome</keyword>
<organism evidence="2 3">
    <name type="scientific">Roseisolibacter agri</name>
    <dbReference type="NCBI Taxonomy" id="2014610"/>
    <lineage>
        <taxon>Bacteria</taxon>
        <taxon>Pseudomonadati</taxon>
        <taxon>Gemmatimonadota</taxon>
        <taxon>Gemmatimonadia</taxon>
        <taxon>Gemmatimonadales</taxon>
        <taxon>Gemmatimonadaceae</taxon>
        <taxon>Roseisolibacter</taxon>
    </lineage>
</organism>
<dbReference type="GO" id="GO:0016810">
    <property type="term" value="F:hydrolase activity, acting on carbon-nitrogen (but not peptide) bonds"/>
    <property type="evidence" value="ECO:0007669"/>
    <property type="project" value="InterPro"/>
</dbReference>
<dbReference type="SUPFAM" id="SSF88713">
    <property type="entry name" value="Glycoside hydrolase/deacetylase"/>
    <property type="match status" value="1"/>
</dbReference>
<gene>
    <name evidence="2" type="ORF">rosag_23240</name>
</gene>
<dbReference type="GO" id="GO:0005975">
    <property type="term" value="P:carbohydrate metabolic process"/>
    <property type="evidence" value="ECO:0007669"/>
    <property type="project" value="InterPro"/>
</dbReference>
<sequence length="247" mass="27423">MLVCFSVDYEPDCPPYRADTFRGVEEGTAPLLAMLREAGAPSTFFSTGDVAARYPDAIRAIVDAGHELGCHGHTHRRFVDLAPDAARDEIVASSAVLRRFAPVDSFRAPNLVFPDAYLPLLEEAGYALDSSHAKYKAPYWRDRRRPAATRLTRIPASTTSSVLRLPRAVREAWLARLASPVVLFVHPWEFVDWRDTDLRLDCRFATGETALRRVRAVLDFLSARGARFVTMREAGAAVRHQAAEAAA</sequence>
<feature type="domain" description="NodB homology" evidence="1">
    <location>
        <begin position="23"/>
        <end position="127"/>
    </location>
</feature>
<evidence type="ECO:0000313" key="3">
    <source>
        <dbReference type="Proteomes" id="UP001161325"/>
    </source>
</evidence>
<name>A0AA37V6V7_9BACT</name>
<dbReference type="AlphaFoldDB" id="A0AA37V6V7"/>
<dbReference type="InterPro" id="IPR011330">
    <property type="entry name" value="Glyco_hydro/deAcase_b/a-brl"/>
</dbReference>
<dbReference type="InterPro" id="IPR002509">
    <property type="entry name" value="NODB_dom"/>
</dbReference>